<protein>
    <submittedName>
        <fullName evidence="2">Uncharacterized protein</fullName>
    </submittedName>
</protein>
<evidence type="ECO:0000313" key="2">
    <source>
        <dbReference type="EMBL" id="PRQ73864.1"/>
    </source>
</evidence>
<evidence type="ECO:0000256" key="1">
    <source>
        <dbReference type="SAM" id="MobiDB-lite"/>
    </source>
</evidence>
<feature type="compositionally biased region" description="Low complexity" evidence="1">
    <location>
        <begin position="93"/>
        <end position="102"/>
    </location>
</feature>
<accession>A0A2T0A765</accession>
<feature type="region of interest" description="Disordered" evidence="1">
    <location>
        <begin position="67"/>
        <end position="103"/>
    </location>
</feature>
<sequence length="158" mass="17380">MGYRSVVASCISSSGPARSSVRTRRGERPQTSISLASLHFFALLLLLVRADELSSAFESISPSERRLEGRASESASLMSIKSGSCEGTKEVSNSRNASLSSSTHLPIRRSTVEGVVGELGRCLPLALLVEARDVGRLWRFEDRQTRRRSSLGERSRRR</sequence>
<reference evidence="2 3" key="1">
    <citation type="journal article" date="2018" name="Elife">
        <title>Functional genomics of lipid metabolism in the oleaginous yeast Rhodosporidium toruloides.</title>
        <authorList>
            <person name="Coradetti S.T."/>
            <person name="Pinel D."/>
            <person name="Geiselman G."/>
            <person name="Ito M."/>
            <person name="Mondo S."/>
            <person name="Reilly M.C."/>
            <person name="Cheng Y.F."/>
            <person name="Bauer S."/>
            <person name="Grigoriev I."/>
            <person name="Gladden J.M."/>
            <person name="Simmons B.A."/>
            <person name="Brem R."/>
            <person name="Arkin A.P."/>
            <person name="Skerker J.M."/>
        </authorList>
    </citation>
    <scope>NUCLEOTIDE SEQUENCE [LARGE SCALE GENOMIC DNA]</scope>
    <source>
        <strain evidence="2 3">NBRC 0880</strain>
    </source>
</reference>
<gene>
    <name evidence="2" type="ORF">AAT19DRAFT_15431</name>
</gene>
<dbReference type="AlphaFoldDB" id="A0A2T0A765"/>
<feature type="compositionally biased region" description="Polar residues" evidence="1">
    <location>
        <begin position="73"/>
        <end position="82"/>
    </location>
</feature>
<dbReference type="EMBL" id="LCTV02000007">
    <property type="protein sequence ID" value="PRQ73864.1"/>
    <property type="molecule type" value="Genomic_DNA"/>
</dbReference>
<comment type="caution">
    <text evidence="2">The sequence shown here is derived from an EMBL/GenBank/DDBJ whole genome shotgun (WGS) entry which is preliminary data.</text>
</comment>
<proteinExistence type="predicted"/>
<evidence type="ECO:0000313" key="3">
    <source>
        <dbReference type="Proteomes" id="UP000239560"/>
    </source>
</evidence>
<dbReference type="Proteomes" id="UP000239560">
    <property type="component" value="Unassembled WGS sequence"/>
</dbReference>
<name>A0A2T0A765_RHOTO</name>
<organism evidence="2 3">
    <name type="scientific">Rhodotorula toruloides</name>
    <name type="common">Yeast</name>
    <name type="synonym">Rhodosporidium toruloides</name>
    <dbReference type="NCBI Taxonomy" id="5286"/>
    <lineage>
        <taxon>Eukaryota</taxon>
        <taxon>Fungi</taxon>
        <taxon>Dikarya</taxon>
        <taxon>Basidiomycota</taxon>
        <taxon>Pucciniomycotina</taxon>
        <taxon>Microbotryomycetes</taxon>
        <taxon>Sporidiobolales</taxon>
        <taxon>Sporidiobolaceae</taxon>
        <taxon>Rhodotorula</taxon>
    </lineage>
</organism>